<name>A0ACC3B7C1_9EURO</name>
<organism evidence="1 2">
    <name type="scientific">Aspergillus melleus</name>
    <dbReference type="NCBI Taxonomy" id="138277"/>
    <lineage>
        <taxon>Eukaryota</taxon>
        <taxon>Fungi</taxon>
        <taxon>Dikarya</taxon>
        <taxon>Ascomycota</taxon>
        <taxon>Pezizomycotina</taxon>
        <taxon>Eurotiomycetes</taxon>
        <taxon>Eurotiomycetidae</taxon>
        <taxon>Eurotiales</taxon>
        <taxon>Aspergillaceae</taxon>
        <taxon>Aspergillus</taxon>
        <taxon>Aspergillus subgen. Circumdati</taxon>
    </lineage>
</organism>
<evidence type="ECO:0000313" key="2">
    <source>
        <dbReference type="Proteomes" id="UP001177260"/>
    </source>
</evidence>
<dbReference type="EMBL" id="JAOPJF010000021">
    <property type="protein sequence ID" value="KAK1145920.1"/>
    <property type="molecule type" value="Genomic_DNA"/>
</dbReference>
<sequence>MASDRSPPQKSQQHVSPDSPSGAPVAAGQRRMPTPGQSSRTESADSPTPQGAATVNDPPSQLMATSASPSEAAGTEPPSTSATPAPYGTRSRGRNAAPRPNYAEDRDIDMDLEVAQPALKSGKRTSGVTPNTNNVPNGSKQEAEKSTPSSSNARKNQTAVNGANLASAAKDSIPGTSSFSAKPEETGGSSTSRKRKQPASSSNTNTPNGNSAKKIFTTAPGATQGQSESNMVSFESRGAYLEDGKLTADDGTTFAVNDHVYLICEPPGEPYYLARIMEFIPSKNAPSGPIEALRVNWYYRPRDIQRKVADTRLVFASMHSDTCPLSSLRGKCHIAHSSEIEDSDEYRKRRDCFWYDKMFDRYIHRYYEVIPTKKVINVPSNVKKVLDERWRFVLVEIGRGKELCSAVKTCKRCSLYAASSNSVDCAVCHETYHMLCVRPVLTKKPARGFAWACAACSRAQERKLEARNTPVLGEAQPEAEEEIIEEEEEEPQVATDTAGNSPAPVEEQATRPATEEQKAQARMWPYRYLGHHCNVEDALDYDDRIYPRASSRLGGRHQAQVAEWYGRPVKYVKPVDIKKKPPKGSNSRKDSKLNKEAHAAQEAAKQERANRPKYVLDEPKGYVPRGEDGPVTVDGKQVYTAEPLFKMPTPTQLSSRGEEDAPGADLNPADREQFIDQYMARAKEIAPDLDETPYSTNFLDKALELLYSNSFDADVALGKLRQMNKYKDLKEPHLRPEEVKLFEQGVSKFGSELRHVTKHVGTVPHREIVRFYYMWKRTDRGRQIWGTFEGRRGKKEAKRSSAAKLVDDVADDHDDSAYDNDKAAEKKRGFQCKFCSERTSRQWRRAPGVPPGTTTPSEPSSRQRDKGPQLTVALCLRCALLWRKYGIQWESVDEVAKRVNQSGNKSWRRRMDEELLVQLLLGTEIPISISPATAATAAAIGVVVNTNPQVQQESTKKKSRVNDKESGANSTATSVEPPPKKKPAPEKAPDPPPIQPDPPRAKTLPCAVCNKMEPMGDQHLSCRDCRLTVHRRCYGVSPTSNCVKWLCDMCSNDRSPKLSTRYECVLCPVTWTEHELMETPRSTHKKKTERDREKERLEKEMVSGAIKLYRQRQEAVGKPVGPREPLKATTGSNWVHVACAVWTPEIKFRDAKSLEVAEGFGLIPSERHQEECKICKSTRGACVPCHFNGCNARFHVGCAHQANYLFGFDVTPVKGSRRDSVSSVKLGEETGVITAGIWCPHHTVTSVVHEIGEPTGGNGENALARFSEIYKQADLTKTETERRAASVQQYSSASAHGGTSVISRRSACAANGASHPQPITVKDHPKNAITSLEAAPDEMDIDSDNRPPPRVLGGGDTTKKCARCSTAYSPRWWPVDKSRLATIVHHGTPMLNGGGLNEPAGPRYPSAASASPPYLHRTPSQPPLPKLNGDYGPAERTTTSLDGPGGPQGQALYECHKCHLKKIATQPSPEPRPSPYSAQRPVLPAPRLAEYHGPSYAPHAHPPQTGGVLPRPIAPPHSGHNGHSGHSGHNGPEWYAGYEQRPSEYGDNKLRNGIPIPSYRGGPPGPPPPPPPTTHHMNGYAPSPAHHAPPPHYGGAHPAHPPPQAYPSHQSPYGPVAMSSPHPSHTTGPRAYAPSASPPDVQATMVRHSPQHSLSALNGGPPPRVYSVDRVLKASTQSPPVSQAHVDPRGLTPAKLEETPVLAPAVLTSSSRHTNGTNGSSGASASPSLKNLLS</sequence>
<evidence type="ECO:0000313" key="1">
    <source>
        <dbReference type="EMBL" id="KAK1145920.1"/>
    </source>
</evidence>
<protein>
    <submittedName>
        <fullName evidence="1">PHD type zinc finger protein with BAH domain-containing protein</fullName>
    </submittedName>
</protein>
<comment type="caution">
    <text evidence="1">The sequence shown here is derived from an EMBL/GenBank/DDBJ whole genome shotgun (WGS) entry which is preliminary data.</text>
</comment>
<keyword evidence="2" id="KW-1185">Reference proteome</keyword>
<proteinExistence type="predicted"/>
<accession>A0ACC3B7C1</accession>
<dbReference type="Proteomes" id="UP001177260">
    <property type="component" value="Unassembled WGS sequence"/>
</dbReference>
<reference evidence="1 2" key="1">
    <citation type="journal article" date="2023" name="ACS Omega">
        <title>Identification of the Neoaspergillic Acid Biosynthesis Gene Cluster by Establishing an In Vitro CRISPR-Ribonucleoprotein Genetic System in Aspergillus melleus.</title>
        <authorList>
            <person name="Yuan B."/>
            <person name="Grau M.F."/>
            <person name="Murata R.M."/>
            <person name="Torok T."/>
            <person name="Venkateswaran K."/>
            <person name="Stajich J.E."/>
            <person name="Wang C.C.C."/>
        </authorList>
    </citation>
    <scope>NUCLEOTIDE SEQUENCE [LARGE SCALE GENOMIC DNA]</scope>
    <source>
        <strain evidence="1 2">IMV 1140</strain>
    </source>
</reference>
<gene>
    <name evidence="1" type="primary">SNT2</name>
    <name evidence="1" type="ORF">N8T08_003867</name>
</gene>